<dbReference type="PANTHER" id="PTHR45927:SF11">
    <property type="entry name" value="LYSM DOMAIN RECEPTOR-LIKE KINASE 4"/>
    <property type="match status" value="1"/>
</dbReference>
<feature type="transmembrane region" description="Helical" evidence="2">
    <location>
        <begin position="653"/>
        <end position="670"/>
    </location>
</feature>
<dbReference type="InterPro" id="IPR056562">
    <property type="entry name" value="LysM2_CERK1_LYK3_4_5"/>
</dbReference>
<name>A0ABQ8HQ46_9ROSI</name>
<dbReference type="InterPro" id="IPR001245">
    <property type="entry name" value="Ser-Thr/Tyr_kinase_cat_dom"/>
</dbReference>
<proteinExistence type="predicted"/>
<dbReference type="InterPro" id="IPR036779">
    <property type="entry name" value="LysM_dom_sf"/>
</dbReference>
<evidence type="ECO:0000256" key="3">
    <source>
        <dbReference type="SAM" id="SignalP"/>
    </source>
</evidence>
<dbReference type="Pfam" id="PF23473">
    <property type="entry name" value="LysM3_LYK4_5"/>
    <property type="match status" value="2"/>
</dbReference>
<feature type="transmembrane region" description="Helical" evidence="2">
    <location>
        <begin position="274"/>
        <end position="300"/>
    </location>
</feature>
<organism evidence="6 7">
    <name type="scientific">Xanthoceras sorbifolium</name>
    <dbReference type="NCBI Taxonomy" id="99658"/>
    <lineage>
        <taxon>Eukaryota</taxon>
        <taxon>Viridiplantae</taxon>
        <taxon>Streptophyta</taxon>
        <taxon>Embryophyta</taxon>
        <taxon>Tracheophyta</taxon>
        <taxon>Spermatophyta</taxon>
        <taxon>Magnoliopsida</taxon>
        <taxon>eudicotyledons</taxon>
        <taxon>Gunneridae</taxon>
        <taxon>Pentapetalae</taxon>
        <taxon>rosids</taxon>
        <taxon>malvids</taxon>
        <taxon>Sapindales</taxon>
        <taxon>Sapindaceae</taxon>
        <taxon>Xanthoceroideae</taxon>
        <taxon>Xanthoceras</taxon>
    </lineage>
</organism>
<feature type="signal peptide" evidence="3">
    <location>
        <begin position="1"/>
        <end position="23"/>
    </location>
</feature>
<evidence type="ECO:0000256" key="1">
    <source>
        <dbReference type="SAM" id="MobiDB-lite"/>
    </source>
</evidence>
<dbReference type="SMART" id="SM00257">
    <property type="entry name" value="LysM"/>
    <property type="match status" value="4"/>
</dbReference>
<dbReference type="InterPro" id="IPR056561">
    <property type="entry name" value="NFP_LYK_LysM1"/>
</dbReference>
<dbReference type="PROSITE" id="PS50011">
    <property type="entry name" value="PROTEIN_KINASE_DOM"/>
    <property type="match status" value="2"/>
</dbReference>
<feature type="transmembrane region" description="Helical" evidence="2">
    <location>
        <begin position="920"/>
        <end position="941"/>
    </location>
</feature>
<dbReference type="Proteomes" id="UP000827721">
    <property type="component" value="Unassembled WGS sequence"/>
</dbReference>
<feature type="domain" description="Protein kinase" evidence="4">
    <location>
        <begin position="276"/>
        <end position="628"/>
    </location>
</feature>
<keyword evidence="2" id="KW-1133">Transmembrane helix</keyword>
<dbReference type="PROSITE" id="PS51782">
    <property type="entry name" value="LYSM"/>
    <property type="match status" value="2"/>
</dbReference>
<evidence type="ECO:0000313" key="7">
    <source>
        <dbReference type="Proteomes" id="UP000827721"/>
    </source>
</evidence>
<dbReference type="EMBL" id="JAFEMO010000008">
    <property type="protein sequence ID" value="KAH7566470.1"/>
    <property type="molecule type" value="Genomic_DNA"/>
</dbReference>
<dbReference type="InterPro" id="IPR052611">
    <property type="entry name" value="Plant_RLK_LysM"/>
</dbReference>
<dbReference type="Gene3D" id="1.10.510.10">
    <property type="entry name" value="Transferase(Phosphotransferase) domain 1"/>
    <property type="match status" value="2"/>
</dbReference>
<dbReference type="InterPro" id="IPR056563">
    <property type="entry name" value="LysM3_LYK4_5"/>
</dbReference>
<keyword evidence="3" id="KW-0732">Signal</keyword>
<dbReference type="InterPro" id="IPR008266">
    <property type="entry name" value="Tyr_kinase_AS"/>
</dbReference>
<dbReference type="PANTHER" id="PTHR45927">
    <property type="entry name" value="LYSM-DOMAIN RECEPTOR-LIKE KINASE-RELATED"/>
    <property type="match status" value="1"/>
</dbReference>
<feature type="compositionally biased region" description="Pro residues" evidence="1">
    <location>
        <begin position="247"/>
        <end position="261"/>
    </location>
</feature>
<evidence type="ECO:0008006" key="8">
    <source>
        <dbReference type="Google" id="ProtNLM"/>
    </source>
</evidence>
<keyword evidence="2" id="KW-0472">Membrane</keyword>
<feature type="region of interest" description="Disordered" evidence="1">
    <location>
        <begin position="239"/>
        <end position="268"/>
    </location>
</feature>
<sequence length="1278" mass="142162">MAFLSLIAVFNLSILCFYSLIHAQQPYVGRATTDCGTTDASNSNSVLGYSCNGLNRSCQAYLVFRSLPPFNTVESISTLLGSDPSQLSEINSVSETETFETDKLVIVPVNCSCSGQYYQANASYVIEHENTHFLIANDTYQGLSTCHALQAQNSNLTRNLFTGTRITVPLRCACPTKNQSDVGVQCLLSYIVTWGDIVSGISGRFGVNTGRTLEANRIPEEAPNIYPFTTILVPLENQPSSSQTIASPPPPTPPPPPPPTSPNSSSNRSSNKTWIYVTISVFAGGALTLIFGTFIFCMFFHKSKKKPDPVILPDSFEACKKPSNRKLDEESQDFLENMSNIAQSLKVYNFKELQSATDNFSPSCCIKGSVYRGTINGDFAAIKKVNGDVSNEINLLNKINHSNLISLSGVCFNDGSWYLVYEYAVNGPLTDWIYVNNKEGNFLNWAQRIQIALDVATGLNYLHSFTKPPHVHKDIKGSNVLLESDFRAKIANFALARAAEGQEGEFALTRHIVGTKGYMAPEYLENGLVSTKLDVYAFGVLMLEILTGKEAAALYGDENMHLSNVLNVVLSKEEEQESLRHFVDPSMQGNYPLELAVIMIRLIDSCLNKDPSGRPAMDEIVKSLSRILNASLTWEFQIFQEYLHEQKFFMDQILLIIFIFFCFSIPNLYAQQNYSENLVLDCDKDDETGPSPAFLYTCNGRKRSCQAFLIFKSQLPYNTVFSISNLTSSDPSKLAQFNNITNFAEVLPPDKEVIVPVSCSCSGQYYQANTSFIIPTIYDTYYTIANIKYQGLTTCNILMRENNYSATSLEHGQILQIPLRCACPTSNQTVNGAKFLLTYLVSWGDNVPDISKRFNVSIRSVVYANGFTEDDPVLFPFTTILIPLSTEPLSSQTIIHYPLQPNFSPFIPVSRYKKKSSKRLYVWTGIGISLLVICFVLSIVLMHSKKKRDGAAQEIGKGKGKGKGDLPEEFLLCIANIDQGLKFYKYEELNAATENFSIKNRIGGSVYRGILDGVMVAIKQMIKHVDKEVNLLKKINHFNLISLYGACEHHGIFYLVYEFMENGSLKDWLHKKSAPEVKSWNCRIQMALDVAHGLLYLHNFTKPGYVHKDISSGNVLLDKGLRAKIARFSLARSVVREGSGNSSTKTALGTKGYMAPEYIEYGLVTPEMDTYSFGVVLLELVTGKEAVYKQDGEEVLLAEAVFSTVEGGTVEAILGCLIEPNLQTKNTMEFSQRIIKLSLDCMSQEPESRPSMTEVVSSLLKIQLDVQRSEPFFWSGAV</sequence>
<accession>A0ABQ8HQ46</accession>
<feature type="domain" description="Protein kinase" evidence="4">
    <location>
        <begin position="992"/>
        <end position="1273"/>
    </location>
</feature>
<keyword evidence="2" id="KW-0812">Transmembrane</keyword>
<dbReference type="Pfam" id="PF07714">
    <property type="entry name" value="PK_Tyr_Ser-Thr"/>
    <property type="match status" value="1"/>
</dbReference>
<dbReference type="SUPFAM" id="SSF56112">
    <property type="entry name" value="Protein kinase-like (PK-like)"/>
    <property type="match status" value="2"/>
</dbReference>
<dbReference type="Pfam" id="PF00069">
    <property type="entry name" value="Pkinase"/>
    <property type="match status" value="1"/>
</dbReference>
<evidence type="ECO:0000259" key="5">
    <source>
        <dbReference type="PROSITE" id="PS51782"/>
    </source>
</evidence>
<feature type="domain" description="LysM" evidence="5">
    <location>
        <begin position="837"/>
        <end position="882"/>
    </location>
</feature>
<evidence type="ECO:0000259" key="4">
    <source>
        <dbReference type="PROSITE" id="PS50011"/>
    </source>
</evidence>
<dbReference type="Gene3D" id="3.10.350.10">
    <property type="entry name" value="LysM domain"/>
    <property type="match status" value="1"/>
</dbReference>
<evidence type="ECO:0000256" key="2">
    <source>
        <dbReference type="SAM" id="Phobius"/>
    </source>
</evidence>
<dbReference type="Gene3D" id="3.30.200.20">
    <property type="entry name" value="Phosphorylase Kinase, domain 1"/>
    <property type="match status" value="2"/>
</dbReference>
<dbReference type="Pfam" id="PF23472">
    <property type="entry name" value="LysM2_CERK1_LYK3_4_5"/>
    <property type="match status" value="2"/>
</dbReference>
<gene>
    <name evidence="6" type="ORF">JRO89_XS08G0169000</name>
</gene>
<dbReference type="SMART" id="SM00220">
    <property type="entry name" value="S_TKc"/>
    <property type="match status" value="2"/>
</dbReference>
<protein>
    <recommendedName>
        <fullName evidence="8">LysM domain receptor-like kinase 4</fullName>
    </recommendedName>
</protein>
<dbReference type="Pfam" id="PF23446">
    <property type="entry name" value="LysM1_NFP_LYK"/>
    <property type="match status" value="2"/>
</dbReference>
<dbReference type="InterPro" id="IPR011009">
    <property type="entry name" value="Kinase-like_dom_sf"/>
</dbReference>
<comment type="caution">
    <text evidence="6">The sequence shown here is derived from an EMBL/GenBank/DDBJ whole genome shotgun (WGS) entry which is preliminary data.</text>
</comment>
<reference evidence="6 7" key="1">
    <citation type="submission" date="2021-02" db="EMBL/GenBank/DDBJ databases">
        <title>Plant Genome Project.</title>
        <authorList>
            <person name="Zhang R.-G."/>
        </authorList>
    </citation>
    <scope>NUCLEOTIDE SEQUENCE [LARGE SCALE GENOMIC DNA]</scope>
    <source>
        <tissue evidence="6">Leaves</tissue>
    </source>
</reference>
<evidence type="ECO:0000313" key="6">
    <source>
        <dbReference type="EMBL" id="KAH7566470.1"/>
    </source>
</evidence>
<dbReference type="InterPro" id="IPR000719">
    <property type="entry name" value="Prot_kinase_dom"/>
</dbReference>
<feature type="domain" description="LysM" evidence="5">
    <location>
        <begin position="188"/>
        <end position="233"/>
    </location>
</feature>
<feature type="chain" id="PRO_5046418914" description="LysM domain receptor-like kinase 4" evidence="3">
    <location>
        <begin position="24"/>
        <end position="1278"/>
    </location>
</feature>
<dbReference type="InterPro" id="IPR018392">
    <property type="entry name" value="LysM"/>
</dbReference>
<keyword evidence="7" id="KW-1185">Reference proteome</keyword>
<dbReference type="PROSITE" id="PS00109">
    <property type="entry name" value="PROTEIN_KINASE_TYR"/>
    <property type="match status" value="1"/>
</dbReference>